<keyword evidence="3" id="KW-1185">Reference proteome</keyword>
<dbReference type="PRINTS" id="PR00419">
    <property type="entry name" value="ADXRDTASE"/>
</dbReference>
<evidence type="ECO:0000313" key="2">
    <source>
        <dbReference type="EMBL" id="TWJ07027.1"/>
    </source>
</evidence>
<dbReference type="GO" id="GO:0016491">
    <property type="term" value="F:oxidoreductase activity"/>
    <property type="evidence" value="ECO:0007669"/>
    <property type="project" value="InterPro"/>
</dbReference>
<accession>A0A562UN45</accession>
<dbReference type="Gene3D" id="3.90.660.10">
    <property type="match status" value="1"/>
</dbReference>
<protein>
    <recommendedName>
        <fullName evidence="1">Amine oxidase domain-containing protein</fullName>
    </recommendedName>
</protein>
<dbReference type="RefSeq" id="WP_067598722.1">
    <property type="nucleotide sequence ID" value="NZ_CP015963.1"/>
</dbReference>
<dbReference type="InterPro" id="IPR036188">
    <property type="entry name" value="FAD/NAD-bd_sf"/>
</dbReference>
<dbReference type="STRING" id="476157.GCA_001663155_01248"/>
<gene>
    <name evidence="2" type="ORF">JN10_2573</name>
</gene>
<dbReference type="OrthoDB" id="5792777at2"/>
<dbReference type="SUPFAM" id="SSF51905">
    <property type="entry name" value="FAD/NAD(P)-binding domain"/>
    <property type="match status" value="1"/>
</dbReference>
<organism evidence="2 3">
    <name type="scientific">Altererythrobacter ishigakiensis</name>
    <dbReference type="NCBI Taxonomy" id="476157"/>
    <lineage>
        <taxon>Bacteria</taxon>
        <taxon>Pseudomonadati</taxon>
        <taxon>Pseudomonadota</taxon>
        <taxon>Alphaproteobacteria</taxon>
        <taxon>Sphingomonadales</taxon>
        <taxon>Erythrobacteraceae</taxon>
        <taxon>Altererythrobacter</taxon>
    </lineage>
</organism>
<dbReference type="PANTHER" id="PTHR16128">
    <property type="entry name" value="FAD/NAD(P)-BINDING OXIDOREDUCTASE FAMILY PROTEIN"/>
    <property type="match status" value="1"/>
</dbReference>
<proteinExistence type="predicted"/>
<dbReference type="Proteomes" id="UP000320547">
    <property type="component" value="Unassembled WGS sequence"/>
</dbReference>
<dbReference type="Pfam" id="PF01593">
    <property type="entry name" value="Amino_oxidase"/>
    <property type="match status" value="1"/>
</dbReference>
<dbReference type="AlphaFoldDB" id="A0A562UN45"/>
<dbReference type="Pfam" id="PF13450">
    <property type="entry name" value="NAD_binding_8"/>
    <property type="match status" value="1"/>
</dbReference>
<name>A0A562UN45_9SPHN</name>
<reference evidence="2 3" key="1">
    <citation type="submission" date="2019-07" db="EMBL/GenBank/DDBJ databases">
        <title>Genomic Encyclopedia of Archaeal and Bacterial Type Strains, Phase II (KMG-II): from individual species to whole genera.</title>
        <authorList>
            <person name="Goeker M."/>
        </authorList>
    </citation>
    <scope>NUCLEOTIDE SEQUENCE [LARGE SCALE GENOMIC DNA]</scope>
    <source>
        <strain evidence="2 3">ATCC BAA-2084</strain>
    </source>
</reference>
<dbReference type="EMBL" id="VLLK01000002">
    <property type="protein sequence ID" value="TWJ07027.1"/>
    <property type="molecule type" value="Genomic_DNA"/>
</dbReference>
<comment type="caution">
    <text evidence="2">The sequence shown here is derived from an EMBL/GenBank/DDBJ whole genome shotgun (WGS) entry which is preliminary data.</text>
</comment>
<evidence type="ECO:0000259" key="1">
    <source>
        <dbReference type="Pfam" id="PF01593"/>
    </source>
</evidence>
<feature type="domain" description="Amine oxidase" evidence="1">
    <location>
        <begin position="94"/>
        <end position="314"/>
    </location>
</feature>
<sequence>MDAQQKHIAVIGAGMAGLTCATELQAAGYNVTVFDKGRGPGGRMAARRAELDGVTISFDHGAQYLTATTDAFSDQIAEWLAAGVIAAWPAASEDAWVGVPGMNGPIRFLGLQANVHWATQVDRIDRDAEHWQLHTEEGTHQFDAVIVAVPAEQATELLGSVAPALAAVPAQVQSLPCWAVMAAWERRLDIERDCLCEPSDAIAWTARNSTKPERAGAETWIIHAGADWSRKHLELSQEEAGTKLLDEFFTATGTTATAPIHLAAHRWRYAFPKVSSPETAIWDPDQSIGLCGDYLVSPRVEGAWTSGRELARKVTGGI</sequence>
<dbReference type="InterPro" id="IPR002937">
    <property type="entry name" value="Amino_oxidase"/>
</dbReference>
<dbReference type="Gene3D" id="3.50.50.60">
    <property type="entry name" value="FAD/NAD(P)-binding domain"/>
    <property type="match status" value="1"/>
</dbReference>
<dbReference type="PANTHER" id="PTHR16128:SF5">
    <property type="entry name" value="FAD_NAD(P)-BINDING OXIDOREDUCTASE FAMILY PROTEIN"/>
    <property type="match status" value="1"/>
</dbReference>
<evidence type="ECO:0000313" key="3">
    <source>
        <dbReference type="Proteomes" id="UP000320547"/>
    </source>
</evidence>